<dbReference type="OrthoDB" id="4540853at2759"/>
<dbReference type="VEuPathDB" id="FungiDB:BDBG_17020"/>
<dbReference type="AlphaFoldDB" id="A0A179UK48"/>
<protein>
    <submittedName>
        <fullName evidence="1">Uncharacterized protein</fullName>
    </submittedName>
</protein>
<reference evidence="2" key="1">
    <citation type="journal article" date="2015" name="PLoS Genet.">
        <title>The dynamic genome and transcriptome of the human fungal pathogen Blastomyces and close relative Emmonsia.</title>
        <authorList>
            <person name="Munoz J.F."/>
            <person name="Gauthier G.M."/>
            <person name="Desjardins C.A."/>
            <person name="Gallo J.E."/>
            <person name="Holder J."/>
            <person name="Sullivan T.D."/>
            <person name="Marty A.J."/>
            <person name="Carmen J.C."/>
            <person name="Chen Z."/>
            <person name="Ding L."/>
            <person name="Gujja S."/>
            <person name="Magrini V."/>
            <person name="Misas E."/>
            <person name="Mitreva M."/>
            <person name="Priest M."/>
            <person name="Saif S."/>
            <person name="Whiston E.A."/>
            <person name="Young S."/>
            <person name="Zeng Q."/>
            <person name="Goldman W.E."/>
            <person name="Mardis E.R."/>
            <person name="Taylor J.W."/>
            <person name="McEwen J.G."/>
            <person name="Clay O.K."/>
            <person name="Klein B.S."/>
            <person name="Cuomo C.A."/>
        </authorList>
    </citation>
    <scope>NUCLEOTIDE SEQUENCE [LARGE SCALE GENOMIC DNA]</scope>
    <source>
        <strain evidence="2">SLH14081</strain>
    </source>
</reference>
<name>A0A179UK48_BLAGS</name>
<proteinExistence type="predicted"/>
<dbReference type="KEGG" id="bgh:BDBG_17020"/>
<dbReference type="Proteomes" id="UP000002038">
    <property type="component" value="Unassembled WGS sequence"/>
</dbReference>
<dbReference type="RefSeq" id="XP_031578247.1">
    <property type="nucleotide sequence ID" value="XM_031724834.1"/>
</dbReference>
<organism evidence="1 2">
    <name type="scientific">Blastomyces gilchristii (strain SLH14081)</name>
    <name type="common">Blastomyces dermatitidis</name>
    <dbReference type="NCBI Taxonomy" id="559298"/>
    <lineage>
        <taxon>Eukaryota</taxon>
        <taxon>Fungi</taxon>
        <taxon>Dikarya</taxon>
        <taxon>Ascomycota</taxon>
        <taxon>Pezizomycotina</taxon>
        <taxon>Eurotiomycetes</taxon>
        <taxon>Eurotiomycetidae</taxon>
        <taxon>Onygenales</taxon>
        <taxon>Ajellomycetaceae</taxon>
        <taxon>Blastomyces</taxon>
    </lineage>
</organism>
<gene>
    <name evidence="1" type="ORF">BDBG_17020</name>
</gene>
<evidence type="ECO:0000313" key="1">
    <source>
        <dbReference type="EMBL" id="OAT08364.1"/>
    </source>
</evidence>
<keyword evidence="2" id="KW-1185">Reference proteome</keyword>
<dbReference type="EMBL" id="GG657454">
    <property type="protein sequence ID" value="OAT08364.1"/>
    <property type="molecule type" value="Genomic_DNA"/>
</dbReference>
<dbReference type="CDD" id="cd18809">
    <property type="entry name" value="SF1_C_RecD"/>
    <property type="match status" value="1"/>
</dbReference>
<dbReference type="SUPFAM" id="SSF52540">
    <property type="entry name" value="P-loop containing nucleoside triphosphate hydrolases"/>
    <property type="match status" value="1"/>
</dbReference>
<dbReference type="InterPro" id="IPR027417">
    <property type="entry name" value="P-loop_NTPase"/>
</dbReference>
<evidence type="ECO:0000313" key="2">
    <source>
        <dbReference type="Proteomes" id="UP000002038"/>
    </source>
</evidence>
<accession>A0A179UK48</accession>
<sequence>MQFLITLAYVITVHKSQGLSFNKIVLNIIKKNFAAGLTYVAVSQVKFYQELLFEKAFDYHRFRKDEFNTMKMRCLNTERHELQHFSSARHSLYNSLLSSFDDLYDADLNNYKDSRV</sequence>
<dbReference type="Gene3D" id="3.40.50.300">
    <property type="entry name" value="P-loop containing nucleotide triphosphate hydrolases"/>
    <property type="match status" value="1"/>
</dbReference>
<dbReference type="GeneID" id="8508297"/>